<sequence length="77" mass="9196">MEKHIIDDDYYYTKTRDRIGGTIRTDVFKKNGVYKAFSSYWQDKDEEIVGWGESSDDIEAGRLSRKELRKEWREAGR</sequence>
<evidence type="ECO:0000313" key="1">
    <source>
        <dbReference type="EMBL" id="MBS4195799.1"/>
    </source>
</evidence>
<comment type="caution">
    <text evidence="1">The sequence shown here is derived from an EMBL/GenBank/DDBJ whole genome shotgun (WGS) entry which is preliminary data.</text>
</comment>
<gene>
    <name evidence="1" type="ORF">KHA97_12095</name>
</gene>
<keyword evidence="2" id="KW-1185">Reference proteome</keyword>
<evidence type="ECO:0000313" key="2">
    <source>
        <dbReference type="Proteomes" id="UP000681414"/>
    </source>
</evidence>
<proteinExistence type="predicted"/>
<organism evidence="1 2">
    <name type="scientific">Lederbergia citri</name>
    <dbReference type="NCBI Taxonomy" id="2833580"/>
    <lineage>
        <taxon>Bacteria</taxon>
        <taxon>Bacillati</taxon>
        <taxon>Bacillota</taxon>
        <taxon>Bacilli</taxon>
        <taxon>Bacillales</taxon>
        <taxon>Bacillaceae</taxon>
        <taxon>Lederbergia</taxon>
    </lineage>
</organism>
<accession>A0A942YHH7</accession>
<name>A0A942YHH7_9BACI</name>
<dbReference type="RefSeq" id="WP_213124989.1">
    <property type="nucleotide sequence ID" value="NZ_JAGYPG010000002.1"/>
</dbReference>
<protein>
    <submittedName>
        <fullName evidence="1">Uncharacterized protein</fullName>
    </submittedName>
</protein>
<dbReference type="AlphaFoldDB" id="A0A942YHH7"/>
<reference evidence="1 2" key="1">
    <citation type="submission" date="2021-05" db="EMBL/GenBank/DDBJ databases">
        <title>Novel Bacillus species.</title>
        <authorList>
            <person name="Liu G."/>
        </authorList>
    </citation>
    <scope>NUCLEOTIDE SEQUENCE [LARGE SCALE GENOMIC DNA]</scope>
    <source>
        <strain evidence="2">FJAT-49780</strain>
    </source>
</reference>
<dbReference type="Proteomes" id="UP000681414">
    <property type="component" value="Unassembled WGS sequence"/>
</dbReference>
<dbReference type="EMBL" id="JAGYPG010000002">
    <property type="protein sequence ID" value="MBS4195799.1"/>
    <property type="molecule type" value="Genomic_DNA"/>
</dbReference>